<gene>
    <name evidence="6" type="ordered locus">Kfla_1967</name>
</gene>
<dbReference type="Gene3D" id="3.20.20.70">
    <property type="entry name" value="Aldolase class I"/>
    <property type="match status" value="1"/>
</dbReference>
<dbReference type="NCBIfam" id="TIGR01182">
    <property type="entry name" value="eda"/>
    <property type="match status" value="1"/>
</dbReference>
<evidence type="ECO:0000313" key="7">
    <source>
        <dbReference type="Proteomes" id="UP000007967"/>
    </source>
</evidence>
<evidence type="ECO:0000256" key="3">
    <source>
        <dbReference type="ARBA" id="ARBA00011233"/>
    </source>
</evidence>
<dbReference type="AlphaFoldDB" id="D2PQS8"/>
<dbReference type="PANTHER" id="PTHR30246">
    <property type="entry name" value="2-KETO-3-DEOXY-6-PHOSPHOGLUCONATE ALDOLASE"/>
    <property type="match status" value="1"/>
</dbReference>
<evidence type="ECO:0000256" key="1">
    <source>
        <dbReference type="ARBA" id="ARBA00004761"/>
    </source>
</evidence>
<accession>D2PQS8</accession>
<evidence type="ECO:0000256" key="5">
    <source>
        <dbReference type="ARBA" id="ARBA00023277"/>
    </source>
</evidence>
<keyword evidence="5" id="KW-0119">Carbohydrate metabolism</keyword>
<name>D2PQS8_KRIFD</name>
<comment type="similarity">
    <text evidence="2">Belongs to the KHG/KDPG aldolase family.</text>
</comment>
<dbReference type="SUPFAM" id="SSF51569">
    <property type="entry name" value="Aldolase"/>
    <property type="match status" value="1"/>
</dbReference>
<dbReference type="CDD" id="cd00452">
    <property type="entry name" value="KDPG_aldolase"/>
    <property type="match status" value="1"/>
</dbReference>
<evidence type="ECO:0000313" key="6">
    <source>
        <dbReference type="EMBL" id="ADB31061.1"/>
    </source>
</evidence>
<dbReference type="STRING" id="479435.Kfla_1967"/>
<protein>
    <submittedName>
        <fullName evidence="6">2-dehydro-3-deoxyphosphogluconate aldolase/4-hydroxy-2-oxoglutarate aldolase</fullName>
    </submittedName>
</protein>
<dbReference type="eggNOG" id="COG0800">
    <property type="taxonomic scope" value="Bacteria"/>
</dbReference>
<comment type="subunit">
    <text evidence="3">Homotrimer.</text>
</comment>
<dbReference type="Proteomes" id="UP000007967">
    <property type="component" value="Chromosome"/>
</dbReference>
<evidence type="ECO:0000256" key="4">
    <source>
        <dbReference type="ARBA" id="ARBA00023239"/>
    </source>
</evidence>
<dbReference type="EMBL" id="CP001736">
    <property type="protein sequence ID" value="ADB31061.1"/>
    <property type="molecule type" value="Genomic_DNA"/>
</dbReference>
<evidence type="ECO:0000256" key="2">
    <source>
        <dbReference type="ARBA" id="ARBA00006906"/>
    </source>
</evidence>
<dbReference type="Pfam" id="PF01081">
    <property type="entry name" value="Aldolase"/>
    <property type="match status" value="1"/>
</dbReference>
<organism evidence="6 7">
    <name type="scientific">Kribbella flavida (strain DSM 17836 / JCM 10339 / NBRC 14399)</name>
    <dbReference type="NCBI Taxonomy" id="479435"/>
    <lineage>
        <taxon>Bacteria</taxon>
        <taxon>Bacillati</taxon>
        <taxon>Actinomycetota</taxon>
        <taxon>Actinomycetes</taxon>
        <taxon>Propionibacteriales</taxon>
        <taxon>Kribbellaceae</taxon>
        <taxon>Kribbella</taxon>
    </lineage>
</organism>
<reference evidence="6 7" key="2">
    <citation type="journal article" date="2010" name="Stand. Genomic Sci.">
        <title>Complete genome sequence of Kribbella flavida type strain (IFO 14399).</title>
        <authorList>
            <person name="Pukall R."/>
            <person name="Lapidus A."/>
            <person name="Glavina Del Rio T."/>
            <person name="Copeland A."/>
            <person name="Tice H."/>
            <person name="Cheng J.-F."/>
            <person name="Lucas S."/>
            <person name="Chen F."/>
            <person name="Nolan M."/>
            <person name="LaButti K."/>
            <person name="Pati A."/>
            <person name="Ivanova N."/>
            <person name="Mavrommatis K."/>
            <person name="Mikhailova N."/>
            <person name="Pitluck S."/>
            <person name="Bruce D."/>
            <person name="Goodwin L."/>
            <person name="Land M."/>
            <person name="Hauser L."/>
            <person name="Chang Y.-J."/>
            <person name="Jeffries C.D."/>
            <person name="Chen A."/>
            <person name="Palaniappan K."/>
            <person name="Chain P."/>
            <person name="Rohde M."/>
            <person name="Goeker M."/>
            <person name="Bristow J."/>
            <person name="Eisen J.A."/>
            <person name="Markowitz V."/>
            <person name="Hugenholtz P."/>
            <person name="Kyrpides N.C."/>
            <person name="Klenk H.-P."/>
            <person name="Brettin T."/>
        </authorList>
    </citation>
    <scope>NUCLEOTIDE SEQUENCE [LARGE SCALE GENOMIC DNA]</scope>
    <source>
        <strain evidence="7">DSM 17836 / JCM 10339 / NBRC 14399</strain>
    </source>
</reference>
<dbReference type="HOGENOM" id="CLU_077795_2_2_11"/>
<keyword evidence="7" id="KW-1185">Reference proteome</keyword>
<sequence length="220" mass="21921">MMDDGIQSGAGRGQLELVGELSQRRLLAIVRADGAETAIACARVLVEAGVTALEVSLTTPGGVDAIGRLRGEFGDDVLLGAGTVMTASQADAVLEAGAAFAVTPAITRGALRSVEIGLPLACGALTPSEIVAAVDLGAAAVKIFPAGVHGPSYFKELRGPLPDVRLVAVGGVTADSAPEYLRAGAVAVGVGSPLLGDAAKGGDLLQLKSRAQQFLEAVAG</sequence>
<dbReference type="KEGG" id="kfl:Kfla_1967"/>
<dbReference type="InterPro" id="IPR013785">
    <property type="entry name" value="Aldolase_TIM"/>
</dbReference>
<dbReference type="GO" id="GO:0016829">
    <property type="term" value="F:lyase activity"/>
    <property type="evidence" value="ECO:0007669"/>
    <property type="project" value="UniProtKB-KW"/>
</dbReference>
<keyword evidence="4" id="KW-0456">Lyase</keyword>
<dbReference type="PANTHER" id="PTHR30246:SF1">
    <property type="entry name" value="2-DEHYDRO-3-DEOXY-6-PHOSPHOGALACTONATE ALDOLASE-RELATED"/>
    <property type="match status" value="1"/>
</dbReference>
<dbReference type="InterPro" id="IPR000887">
    <property type="entry name" value="Aldlse_KDPG_KHG"/>
</dbReference>
<reference evidence="7" key="1">
    <citation type="submission" date="2009-09" db="EMBL/GenBank/DDBJ databases">
        <title>The complete genome of Kribbella flavida DSM 17836.</title>
        <authorList>
            <consortium name="US DOE Joint Genome Institute (JGI-PGF)"/>
            <person name="Lucas S."/>
            <person name="Copeland A."/>
            <person name="Lapidus A."/>
            <person name="Glavina del Rio T."/>
            <person name="Dalin E."/>
            <person name="Tice H."/>
            <person name="Bruce D."/>
            <person name="Goodwin L."/>
            <person name="Pitluck S."/>
            <person name="Kyrpides N."/>
            <person name="Mavromatis K."/>
            <person name="Ivanova N."/>
            <person name="Saunders E."/>
            <person name="Brettin T."/>
            <person name="Detter J.C."/>
            <person name="Han C."/>
            <person name="Larimer F."/>
            <person name="Land M."/>
            <person name="Hauser L."/>
            <person name="Markowitz V."/>
            <person name="Cheng J.-F."/>
            <person name="Hugenholtz P."/>
            <person name="Woyke T."/>
            <person name="Wu D."/>
            <person name="Pukall R."/>
            <person name="Klenk H.-P."/>
            <person name="Eisen J.A."/>
        </authorList>
    </citation>
    <scope>NUCLEOTIDE SEQUENCE [LARGE SCALE GENOMIC DNA]</scope>
    <source>
        <strain evidence="7">DSM 17836 / JCM 10339 / NBRC 14399</strain>
    </source>
</reference>
<comment type="pathway">
    <text evidence="1">Carbohydrate acid metabolism.</text>
</comment>
<proteinExistence type="inferred from homology"/>